<protein>
    <recommendedName>
        <fullName evidence="5">Porin</fullName>
    </recommendedName>
</protein>
<accession>A0ABQ4TCN0</accession>
<proteinExistence type="inferred from homology"/>
<evidence type="ECO:0000256" key="1">
    <source>
        <dbReference type="ARBA" id="ARBA00038306"/>
    </source>
</evidence>
<evidence type="ECO:0000313" key="4">
    <source>
        <dbReference type="Proteomes" id="UP001055156"/>
    </source>
</evidence>
<evidence type="ECO:0008006" key="5">
    <source>
        <dbReference type="Google" id="ProtNLM"/>
    </source>
</evidence>
<comment type="similarity">
    <text evidence="1">Belongs to the Omp25/RopB family.</text>
</comment>
<dbReference type="Gene3D" id="2.40.160.20">
    <property type="match status" value="1"/>
</dbReference>
<reference evidence="3" key="1">
    <citation type="journal article" date="2021" name="Front. Microbiol.">
        <title>Comprehensive Comparative Genomics and Phenotyping of Methylobacterium Species.</title>
        <authorList>
            <person name="Alessa O."/>
            <person name="Ogura Y."/>
            <person name="Fujitani Y."/>
            <person name="Takami H."/>
            <person name="Hayashi T."/>
            <person name="Sahin N."/>
            <person name="Tani A."/>
        </authorList>
    </citation>
    <scope>NUCLEOTIDE SEQUENCE</scope>
    <source>
        <strain evidence="3">NBRC 15689</strain>
    </source>
</reference>
<comment type="caution">
    <text evidence="3">The sequence shown here is derived from an EMBL/GenBank/DDBJ whole genome shotgun (WGS) entry which is preliminary data.</text>
</comment>
<dbReference type="PANTHER" id="PTHR34001">
    <property type="entry name" value="BLL7405 PROTEIN"/>
    <property type="match status" value="1"/>
</dbReference>
<dbReference type="EMBL" id="BPQV01000007">
    <property type="protein sequence ID" value="GJE27880.1"/>
    <property type="molecule type" value="Genomic_DNA"/>
</dbReference>
<dbReference type="Proteomes" id="UP001055156">
    <property type="component" value="Unassembled WGS sequence"/>
</dbReference>
<feature type="chain" id="PRO_5045158971" description="Porin" evidence="2">
    <location>
        <begin position="29"/>
        <end position="290"/>
    </location>
</feature>
<sequence length="290" mass="31119">MPFEKAHPMKKLVLTAAAVALLTSAASAADLPRRVEPPVVFTPVPVFTWTGFFAGVETSYSFLDRQRYTTTGIDTANITAINLGQRVGAVRSRDIDGLGSLGGGFGYNYQFTPGSGIVVGAALNVDWTDIHKNTVAIGNLGDPSVYRSSLEWLGTLNGRVGYAFDRFMIYGTGGLAFGYAENSAAFYGNDLTLRYAGGDISFRTGFAYGGGVEYAIPEDSFLNYLSVGKYLGIKSSAVTLKAEYLHYDLGSRNVLVANTGLPGVFGTGYNVRFNNEGNIIRAGFNYKFGE</sequence>
<evidence type="ECO:0000256" key="2">
    <source>
        <dbReference type="SAM" id="SignalP"/>
    </source>
</evidence>
<dbReference type="InterPro" id="IPR051692">
    <property type="entry name" value="OMP-like"/>
</dbReference>
<dbReference type="SUPFAM" id="SSF56925">
    <property type="entry name" value="OMPA-like"/>
    <property type="match status" value="1"/>
</dbReference>
<name>A0ABQ4TCN0_METOR</name>
<feature type="signal peptide" evidence="2">
    <location>
        <begin position="1"/>
        <end position="28"/>
    </location>
</feature>
<gene>
    <name evidence="3" type="ORF">LKMONMHP_2742</name>
</gene>
<keyword evidence="4" id="KW-1185">Reference proteome</keyword>
<reference evidence="3" key="2">
    <citation type="submission" date="2021-08" db="EMBL/GenBank/DDBJ databases">
        <authorList>
            <person name="Tani A."/>
            <person name="Ola A."/>
            <person name="Ogura Y."/>
            <person name="Katsura K."/>
            <person name="Hayashi T."/>
        </authorList>
    </citation>
    <scope>NUCLEOTIDE SEQUENCE</scope>
    <source>
        <strain evidence="3">NBRC 15689</strain>
    </source>
</reference>
<dbReference type="InterPro" id="IPR011250">
    <property type="entry name" value="OMP/PagP_B-barrel"/>
</dbReference>
<keyword evidence="2" id="KW-0732">Signal</keyword>
<dbReference type="PANTHER" id="PTHR34001:SF3">
    <property type="entry name" value="BLL7405 PROTEIN"/>
    <property type="match status" value="1"/>
</dbReference>
<organism evidence="3 4">
    <name type="scientific">Methylobacterium organophilum</name>
    <dbReference type="NCBI Taxonomy" id="410"/>
    <lineage>
        <taxon>Bacteria</taxon>
        <taxon>Pseudomonadati</taxon>
        <taxon>Pseudomonadota</taxon>
        <taxon>Alphaproteobacteria</taxon>
        <taxon>Hyphomicrobiales</taxon>
        <taxon>Methylobacteriaceae</taxon>
        <taxon>Methylobacterium</taxon>
    </lineage>
</organism>
<evidence type="ECO:0000313" key="3">
    <source>
        <dbReference type="EMBL" id="GJE27880.1"/>
    </source>
</evidence>